<dbReference type="Proteomes" id="UP001420932">
    <property type="component" value="Unassembled WGS sequence"/>
</dbReference>
<comment type="caution">
    <text evidence="1">The sequence shown here is derived from an EMBL/GenBank/DDBJ whole genome shotgun (WGS) entry which is preliminary data.</text>
</comment>
<evidence type="ECO:0000313" key="1">
    <source>
        <dbReference type="EMBL" id="KAK9121400.1"/>
    </source>
</evidence>
<reference evidence="1 2" key="1">
    <citation type="submission" date="2024-01" db="EMBL/GenBank/DDBJ databases">
        <title>Genome assemblies of Stephania.</title>
        <authorList>
            <person name="Yang L."/>
        </authorList>
    </citation>
    <scope>NUCLEOTIDE SEQUENCE [LARGE SCALE GENOMIC DNA]</scope>
    <source>
        <strain evidence="1">YNDBR</strain>
        <tissue evidence="1">Leaf</tissue>
    </source>
</reference>
<dbReference type="AlphaFoldDB" id="A0AAP0ITZ6"/>
<dbReference type="EMBL" id="JBBNAF010000008">
    <property type="protein sequence ID" value="KAK9121400.1"/>
    <property type="molecule type" value="Genomic_DNA"/>
</dbReference>
<organism evidence="1 2">
    <name type="scientific">Stephania yunnanensis</name>
    <dbReference type="NCBI Taxonomy" id="152371"/>
    <lineage>
        <taxon>Eukaryota</taxon>
        <taxon>Viridiplantae</taxon>
        <taxon>Streptophyta</taxon>
        <taxon>Embryophyta</taxon>
        <taxon>Tracheophyta</taxon>
        <taxon>Spermatophyta</taxon>
        <taxon>Magnoliopsida</taxon>
        <taxon>Ranunculales</taxon>
        <taxon>Menispermaceae</taxon>
        <taxon>Menispermoideae</taxon>
        <taxon>Cissampelideae</taxon>
        <taxon>Stephania</taxon>
    </lineage>
</organism>
<proteinExistence type="predicted"/>
<accession>A0AAP0ITZ6</accession>
<keyword evidence="2" id="KW-1185">Reference proteome</keyword>
<gene>
    <name evidence="1" type="ORF">Syun_019017</name>
</gene>
<evidence type="ECO:0000313" key="2">
    <source>
        <dbReference type="Proteomes" id="UP001420932"/>
    </source>
</evidence>
<name>A0AAP0ITZ6_9MAGN</name>
<protein>
    <submittedName>
        <fullName evidence="1">Uncharacterized protein</fullName>
    </submittedName>
</protein>
<sequence length="112" mass="12370">MTKDGPVNPNLELFDVTIAVTFDLVTPPVNAIAASVDPLNPRTPVDVTVVLVDTLPSITPPNMDGLTRFDIKGSSSMVIRAFTTLIPSKNHSIHQEIRMTKHTLALYKRYRD</sequence>